<dbReference type="FunFam" id="1.10.287.2620:FF:000001">
    <property type="entry name" value="Cytoplasmic dynein heavy chain 1"/>
    <property type="match status" value="1"/>
</dbReference>
<evidence type="ECO:0000256" key="5">
    <source>
        <dbReference type="ARBA" id="ARBA00022737"/>
    </source>
</evidence>
<dbReference type="Gene3D" id="1.20.140.100">
    <property type="entry name" value="Dynein heavy chain, N-terminal domain 2"/>
    <property type="match status" value="1"/>
</dbReference>
<dbReference type="Pfam" id="PF18199">
    <property type="entry name" value="Dynein_C"/>
    <property type="match status" value="1"/>
</dbReference>
<keyword evidence="8" id="KW-0243">Dynein</keyword>
<dbReference type="Gene3D" id="1.20.1270.280">
    <property type="match status" value="1"/>
</dbReference>
<evidence type="ECO:0000259" key="18">
    <source>
        <dbReference type="Pfam" id="PF08393"/>
    </source>
</evidence>
<evidence type="ECO:0000259" key="20">
    <source>
        <dbReference type="Pfam" id="PF12780"/>
    </source>
</evidence>
<evidence type="ECO:0000256" key="8">
    <source>
        <dbReference type="ARBA" id="ARBA00023017"/>
    </source>
</evidence>
<dbReference type="InterPro" id="IPR027417">
    <property type="entry name" value="P-loop_NTPase"/>
</dbReference>
<feature type="domain" description="Dynein heavy chain ATP-binding dynein motor region" evidence="21">
    <location>
        <begin position="3594"/>
        <end position="3806"/>
    </location>
</feature>
<dbReference type="InterPro" id="IPR041228">
    <property type="entry name" value="Dynein_C"/>
</dbReference>
<dbReference type="EMBL" id="WNTK01000001">
    <property type="protein sequence ID" value="KAG9493712.1"/>
    <property type="molecule type" value="Genomic_DNA"/>
</dbReference>
<feature type="coiled-coil region" evidence="14">
    <location>
        <begin position="3479"/>
        <end position="3520"/>
    </location>
</feature>
<evidence type="ECO:0000256" key="9">
    <source>
        <dbReference type="ARBA" id="ARBA00023054"/>
    </source>
</evidence>
<evidence type="ECO:0000259" key="21">
    <source>
        <dbReference type="Pfam" id="PF12781"/>
    </source>
</evidence>
<evidence type="ECO:0000256" key="11">
    <source>
        <dbReference type="ARBA" id="ARBA00023175"/>
    </source>
</evidence>
<evidence type="ECO:0000256" key="13">
    <source>
        <dbReference type="ARBA" id="ARBA00023273"/>
    </source>
</evidence>
<comment type="similarity">
    <text evidence="2">Belongs to the dynein heavy chain family.</text>
</comment>
<feature type="domain" description="Dynein heavy chain tail" evidence="17">
    <location>
        <begin position="100"/>
        <end position="278"/>
    </location>
</feature>
<evidence type="ECO:0000259" key="24">
    <source>
        <dbReference type="Pfam" id="PF18199"/>
    </source>
</evidence>
<feature type="domain" description="Dynein heavy chain hydrolytic ATP-binding dynein motor region" evidence="19">
    <location>
        <begin position="1757"/>
        <end position="1983"/>
    </location>
</feature>
<dbReference type="PANTHER" id="PTHR46961:SF15">
    <property type="entry name" value="AAA+ ATPASE DOMAIN-CONTAINING PROTEIN"/>
    <property type="match status" value="1"/>
</dbReference>
<dbReference type="GO" id="GO:0005524">
    <property type="term" value="F:ATP binding"/>
    <property type="evidence" value="ECO:0007669"/>
    <property type="project" value="UniProtKB-KW"/>
</dbReference>
<evidence type="ECO:0000256" key="2">
    <source>
        <dbReference type="ARBA" id="ARBA00008887"/>
    </source>
</evidence>
<comment type="caution">
    <text evidence="25">The sequence shown here is derived from an EMBL/GenBank/DDBJ whole genome shotgun (WGS) entry which is preliminary data.</text>
</comment>
<feature type="coiled-coil region" evidence="14">
    <location>
        <begin position="3170"/>
        <end position="3204"/>
    </location>
</feature>
<feature type="domain" description="Dynein heavy chain AAA 5 extension" evidence="22">
    <location>
        <begin position="2301"/>
        <end position="2416"/>
    </location>
</feature>
<feature type="domain" description="Dynein heavy chain 3 AAA+ lid" evidence="23">
    <location>
        <begin position="2661"/>
        <end position="2735"/>
    </location>
</feature>
<dbReference type="Proteomes" id="UP000770717">
    <property type="component" value="Unassembled WGS sequence"/>
</dbReference>
<feature type="region of interest" description="Disordered" evidence="15">
    <location>
        <begin position="3247"/>
        <end position="3280"/>
    </location>
</feature>
<dbReference type="InterPro" id="IPR042222">
    <property type="entry name" value="Dynein_2_N"/>
</dbReference>
<dbReference type="Pfam" id="PF12775">
    <property type="entry name" value="AAA_7"/>
    <property type="match status" value="1"/>
</dbReference>
<keyword evidence="6" id="KW-0547">Nucleotide-binding</keyword>
<dbReference type="Pfam" id="PF12781">
    <property type="entry name" value="AAA_9"/>
    <property type="match status" value="1"/>
</dbReference>
<reference evidence="25" key="1">
    <citation type="thesis" date="2020" institute="ProQuest LLC" country="789 East Eisenhower Parkway, Ann Arbor, MI, USA">
        <title>Comparative Genomics and Chromosome Evolution.</title>
        <authorList>
            <person name="Mudd A.B."/>
        </authorList>
    </citation>
    <scope>NUCLEOTIDE SEQUENCE</scope>
    <source>
        <strain evidence="25">HN-11 Male</strain>
        <tissue evidence="25">Kidney and liver</tissue>
    </source>
</reference>
<dbReference type="Gene3D" id="3.10.490.20">
    <property type="match status" value="1"/>
</dbReference>
<dbReference type="Pfam" id="PF17852">
    <property type="entry name" value="Dynein_AAA_lid"/>
    <property type="match status" value="1"/>
</dbReference>
<dbReference type="Gene3D" id="1.20.920.20">
    <property type="match status" value="1"/>
</dbReference>
<dbReference type="OrthoDB" id="286107at2759"/>
<dbReference type="GO" id="GO:0051959">
    <property type="term" value="F:dynein light intermediate chain binding"/>
    <property type="evidence" value="ECO:0007669"/>
    <property type="project" value="InterPro"/>
</dbReference>
<evidence type="ECO:0000256" key="10">
    <source>
        <dbReference type="ARBA" id="ARBA00023069"/>
    </source>
</evidence>
<feature type="region of interest" description="Disordered" evidence="15">
    <location>
        <begin position="881"/>
        <end position="914"/>
    </location>
</feature>
<keyword evidence="10" id="KW-0969">Cilium</keyword>
<evidence type="ECO:0000256" key="6">
    <source>
        <dbReference type="ARBA" id="ARBA00022741"/>
    </source>
</evidence>
<dbReference type="GO" id="GO:0005930">
    <property type="term" value="C:axoneme"/>
    <property type="evidence" value="ECO:0007669"/>
    <property type="project" value="UniProtKB-SubCell"/>
</dbReference>
<dbReference type="GO" id="GO:0005874">
    <property type="term" value="C:microtubule"/>
    <property type="evidence" value="ECO:0007669"/>
    <property type="project" value="UniProtKB-KW"/>
</dbReference>
<evidence type="ECO:0000313" key="25">
    <source>
        <dbReference type="EMBL" id="KAG9493712.1"/>
    </source>
</evidence>
<evidence type="ECO:0000259" key="23">
    <source>
        <dbReference type="Pfam" id="PF17857"/>
    </source>
</evidence>
<dbReference type="InterPro" id="IPR042228">
    <property type="entry name" value="Dynein_linker_3"/>
</dbReference>
<dbReference type="Gene3D" id="1.10.287.2620">
    <property type="match status" value="1"/>
</dbReference>
<dbReference type="Pfam" id="PF03028">
    <property type="entry name" value="Dynein_heavy"/>
    <property type="match status" value="1"/>
</dbReference>
<keyword evidence="11" id="KW-0505">Motor protein</keyword>
<dbReference type="InterPro" id="IPR043157">
    <property type="entry name" value="Dynein_AAA1S"/>
</dbReference>
<evidence type="ECO:0000256" key="7">
    <source>
        <dbReference type="ARBA" id="ARBA00022840"/>
    </source>
</evidence>
<evidence type="ECO:0000256" key="1">
    <source>
        <dbReference type="ARBA" id="ARBA00004430"/>
    </source>
</evidence>
<keyword evidence="13" id="KW-0966">Cell projection</keyword>
<evidence type="ECO:0000313" key="26">
    <source>
        <dbReference type="Proteomes" id="UP000770717"/>
    </source>
</evidence>
<evidence type="ECO:0000259" key="19">
    <source>
        <dbReference type="Pfam" id="PF12774"/>
    </source>
</evidence>
<dbReference type="SUPFAM" id="SSF52540">
    <property type="entry name" value="P-loop containing nucleoside triphosphate hydrolases"/>
    <property type="match status" value="2"/>
</dbReference>
<keyword evidence="5" id="KW-0677">Repeat</keyword>
<dbReference type="InterPro" id="IPR013594">
    <property type="entry name" value="Dynein_heavy_tail"/>
</dbReference>
<keyword evidence="3" id="KW-0963">Cytoplasm</keyword>
<dbReference type="GO" id="GO:0045505">
    <property type="term" value="F:dynein intermediate chain binding"/>
    <property type="evidence" value="ECO:0007669"/>
    <property type="project" value="InterPro"/>
</dbReference>
<dbReference type="InterPro" id="IPR024317">
    <property type="entry name" value="Dynein_heavy_chain_D4_dom"/>
</dbReference>
<feature type="region of interest" description="Disordered" evidence="15">
    <location>
        <begin position="440"/>
        <end position="471"/>
    </location>
</feature>
<dbReference type="Gene3D" id="1.10.8.710">
    <property type="match status" value="1"/>
</dbReference>
<keyword evidence="7" id="KW-0067">ATP-binding</keyword>
<feature type="domain" description="Dynein heavy chain C-terminal" evidence="24">
    <location>
        <begin position="4404"/>
        <end position="4672"/>
    </location>
</feature>
<dbReference type="InterPro" id="IPR043160">
    <property type="entry name" value="Dynein_C_barrel"/>
</dbReference>
<dbReference type="Gene3D" id="1.10.8.1220">
    <property type="match status" value="1"/>
</dbReference>
<feature type="domain" description="Dynein heavy chain AAA module D4" evidence="20">
    <location>
        <begin position="2797"/>
        <end position="3022"/>
    </location>
</feature>
<dbReference type="Pfam" id="PF08385">
    <property type="entry name" value="DHC_N1"/>
    <property type="match status" value="2"/>
</dbReference>
<dbReference type="Gene3D" id="3.40.50.300">
    <property type="entry name" value="P-loop containing nucleotide triphosphate hydrolases"/>
    <property type="match status" value="5"/>
</dbReference>
<proteinExistence type="inferred from homology"/>
<keyword evidence="26" id="KW-1185">Reference proteome</keyword>
<evidence type="ECO:0000256" key="4">
    <source>
        <dbReference type="ARBA" id="ARBA00022701"/>
    </source>
</evidence>
<evidence type="ECO:0000259" key="16">
    <source>
        <dbReference type="Pfam" id="PF03028"/>
    </source>
</evidence>
<evidence type="ECO:0000256" key="15">
    <source>
        <dbReference type="SAM" id="MobiDB-lite"/>
    </source>
</evidence>
<accession>A0A8J6FTZ5</accession>
<dbReference type="InterPro" id="IPR041466">
    <property type="entry name" value="Dynein_AAA5_ext"/>
</dbReference>
<dbReference type="Pfam" id="PF08393">
    <property type="entry name" value="DHC_N2"/>
    <property type="match status" value="1"/>
</dbReference>
<dbReference type="GO" id="GO:0008569">
    <property type="term" value="F:minus-end-directed microtubule motor activity"/>
    <property type="evidence" value="ECO:0007669"/>
    <property type="project" value="InterPro"/>
</dbReference>
<evidence type="ECO:0000256" key="3">
    <source>
        <dbReference type="ARBA" id="ARBA00022490"/>
    </source>
</evidence>
<dbReference type="GO" id="GO:0007018">
    <property type="term" value="P:microtubule-based movement"/>
    <property type="evidence" value="ECO:0007669"/>
    <property type="project" value="InterPro"/>
</dbReference>
<dbReference type="InterPro" id="IPR035699">
    <property type="entry name" value="AAA_6"/>
</dbReference>
<keyword evidence="9 14" id="KW-0175">Coiled coil</keyword>
<dbReference type="InterPro" id="IPR013602">
    <property type="entry name" value="Dynein_heavy_linker"/>
</dbReference>
<protein>
    <submittedName>
        <fullName evidence="25">Uncharacterized protein</fullName>
    </submittedName>
</protein>
<dbReference type="InterPro" id="IPR004273">
    <property type="entry name" value="Dynein_heavy_D6_P-loop"/>
</dbReference>
<dbReference type="InterPro" id="IPR035706">
    <property type="entry name" value="AAA_9"/>
</dbReference>
<organism evidence="25 26">
    <name type="scientific">Eleutherodactylus coqui</name>
    <name type="common">Puerto Rican coqui</name>
    <dbReference type="NCBI Taxonomy" id="57060"/>
    <lineage>
        <taxon>Eukaryota</taxon>
        <taxon>Metazoa</taxon>
        <taxon>Chordata</taxon>
        <taxon>Craniata</taxon>
        <taxon>Vertebrata</taxon>
        <taxon>Euteleostomi</taxon>
        <taxon>Amphibia</taxon>
        <taxon>Batrachia</taxon>
        <taxon>Anura</taxon>
        <taxon>Neobatrachia</taxon>
        <taxon>Hyloidea</taxon>
        <taxon>Eleutherodactylidae</taxon>
        <taxon>Eleutherodactylinae</taxon>
        <taxon>Eleutherodactylus</taxon>
        <taxon>Eleutherodactylus</taxon>
    </lineage>
</organism>
<dbReference type="Gene3D" id="3.20.180.20">
    <property type="entry name" value="Dynein heavy chain, N-terminal domain 2"/>
    <property type="match status" value="1"/>
</dbReference>
<feature type="domain" description="Dynein heavy chain tail" evidence="17">
    <location>
        <begin position="556"/>
        <end position="788"/>
    </location>
</feature>
<keyword evidence="4" id="KW-0493">Microtubule</keyword>
<feature type="domain" description="Dynein heavy chain linker" evidence="18">
    <location>
        <begin position="1137"/>
        <end position="1503"/>
    </location>
</feature>
<sequence length="4694" mass="536159">MDERHWWIAGKVQQALGCGSEESPATLEAFILEAANLQLLNRFLQAGGHQAIFVLVEASDKTNPLTWKFSILKRPQNIVSPDFLLQRSAVLDPEIISLNETLVSDWIKAIDQVLMEAIDERVLDITTTPLTELERWRHRQKMLGLITEQLRGKECKSVISIMISSKSRLLKKWKAVDISITEAMNATKDRVKYLEALYRYFNALSTDNDPENLTNSILPAFFNSIQQMEMLSRHFSKNGFLGLLLTKVSNQLALNCKYFLKEIISTNDSKDRLWEILKEHIMKDEQETVSVSGFEENKMLKKEELQVDMLKSDSTFYERIQACLAVYTHFQEEVQHLREWLLGIQGLQRYSSLSSVSTAPGRLSYLQTSKTNKTNMRVTQSVPSSSDQQHDYPRSAVAITDDDAIMYHLEALSIKLKHVLDIADKLQEYKILSKLSEGLRKPAPDDLMEDEDVESGSVYDSAMQEDPKESASAKCEDSFTKVVFNVKNDEFSPSKKECRVNGLSNEEKHMLANLYNREDVDDDECTLSSVLLEKVEQMIELLAQYIDADILLDTENRFAIVSHRPGIQHIISECYVEVYDWFYLELKNIQKEYETFKGEPALPKNMPPVVGAIVWSRKLMSRIENIMKAFKDVRIVSTSPTYSDTVKLYNRIASALVSYEDMWYQKWKSQIEKGLNGLNLTLLVREPVTQQLMVNTDMRMLQLIEETKWMSRLGIRVPETALLVLHQAEKLKMYRSNLEDIVKEYGKIQQAIPENFAVLFSVYLEQVNHQFQPGLSTLSWNSVNIEGFLHQTSAAVKRLQDIVSKVTEIKDLMIEKTLEEISSFDMIPMDEFTSGPKSPDEFLRFMQKYLMEKKPQIQDMAILIKNGFEYILKVLKKFQESTPENSRPSGHVRNIPSKSSAKKASCKSQIPSMDDSCKEYPEEITSRVLESISDQLYQAVYTCILGSLLILTQLAGSDIECIARGLFNLINKAPDGPNTQQSKHLVNEHMLKNMLFRSRIQTQKLRSYQLRIPREEVNDVADLRNKWAELIDLTGAVSNNKYIMSLYKVKDNLLKEKQDIFKQELDKQVKSFVVEVIQFRNRFDTQGPAAPGVKPEEAVTRLHDFNEKYQAYDAKRKTLNSVQKLFNIIPKKFFELDRTGKDLELLGTLYILFQKFIEFDQRFRNTLWADVDLKINNQEIEQYSSECQIWNDKLKDWDAYNEMARDIKFYEAVFPILHELKSKEIRNRHWLQVMSLTGSSFPLEANVFKVFHLLDIGLIKFQNQIISIAKAAKKEMELEIKMRKMEEEWSEQVLSFKPYKNKVLLVKDESLSLLEELEDAQVLLAQMLTSKGIEPLKEEATTWAEKLKRVGDVLELWIDVQELWQHLEGVYNTPTIIQELPLDARRFGKVNRRWTLMMVSAYKTKNVLQFCCTGDVPKEVLLRHFHQELEICFCSLNSYLDRMRQTFPRFYFLSHLALISVLSRPYDIKYLQHHLRCLFSGVYSIEVKKVEEEESVISDEEEVEATGPVFDFLSVRSGNEGWLSTGQRSSTHITDTESIFQRALKSAGLSQERNRAILYEEPILKLNAVAVTGYAGECLQLDEQVAITSDLGVWLSNLHSSLRTSLNKKIYEVIADINQGMAIDEWTQKYPTQAAVLGLLYLWTSDFENSVPEIRQNRKAQYRILKKYATMAIKLSTIIAKGHWKHMEETISQSQKLKLENMIMQILYLRDVMENILSRKVRETADFDWKRTIRFYLKEKDGLPKNELSILDAHYSYGCEFYGAKTSTIMNPVTEKCFLKISQILQQSNGVILQGDYGDGKTETIKGLSYLLGNFLYIFTCSSVTDISALRRVIDGTALDGCWSCFDDFHLLPENAVSVFIHSTRSLYDSIQAKLPQITLQNGSQSEVQLGCSLFLTISKSGFQSLPKDILAMFRAVSLVFPDHTIILKAKLTSLGFKSPKALATRLQLTSELLKEQLPEEYHCHFSLQSLLDVIYWAVQRQNMEKLINGRTEMEGERFSRSSSVMSYQQFTAFATSPVSSLKTGNSADKNKKVTSTNPVPVAAKESHALIVDSLQDVIGPRMTGDNYLVFKQVVGDVFTGMYDPSNARQILHKEIERAIILKSEENKLFPHSPWLNKVKQLFNLSLIQSGVIVAGPPASGKSSCIGTLVQALNHIQVSSGEASHKIVKIHPLSVDSGTLMFGGQNASHMWEDGIVSYLWKKAIWNNCNTWLWFDGPLNGSWIDKFNSVLGPEKVLQLSNGDYLELPENLKLIFETTDLQTVSPATLTKAGILYIEGEALGWRPLSKIWLNGRNQQENTVLSKAFYRILDPIFNLILHDSKSVLPVTEVGLFNSFTSLLTTMLNEKAQSIGGHLHIERLFIFCLIWSVGSLIECSERKKFSALLKVYTSVLPDDDQEISVFDYFLDESGEWDTWQSRLPDITYVGNTDIMGETFIETQDTVIVRTFLEYASMGSRHILLTGPRGCGKTALMNDFISTQDQTRTLLKRMVFSGSSMAKELQELLQQNIVHRQGFIYGAKDGKAFQLFIDDLHLPTSDENGVQPCKELLRMLLDDKTLVKFNKPFEWQTVEGLLVKAVMGQPKYTNTAHRVSVQRLLRHFSIFHLPDLEGSQLQKVIFSVLEANMGDKDGLSLQEDLQLSLAKASCHLLESFKKVLVISSTPGRQHYLFSLREISKVFQFLRRLSNEDREDRSTVVGYWEHEMNCVIRDRLCRHTDITWFKSELTQTIKEYFPDITASAFQKIYTTFPLEPTFSHHASTDNKHVKVLLQSLEKLEDVQSLLGTIVHHYNEELGHQKLHIELSENVVIQVIRIHRVLCAENGGNALLVGCVGSHLSTLVKLALYVADIPLHALDISGNNNFFNSLKSAIQIAVVDGKPTAILCTAEELAIEDCLNAINSLLICGEYASLFTTEEMNDLLQVLGPAIRRKHPHLGYDPAKYFISQVKSKLRIIVCISPYHELLTTASRNYPGFLTGCQLIWIDSWSQDVINREAKHYIMQHRIMETHTEETRENTATAITLIHSYMLHDNDQVLWTGNGKPSIFSKNAEEADQSNCDVGPAQFPYCKIITQTLAKTRQDAKKTQEGIGGLEENYRAAKIIASDILDTLVTKTSMLEQLKAVLGIGDETLNIFLSQNENTFDNFDENDDLLKDDCCDEYDEAFYRMKEASKTSFLHDILQKTEKAADELEELKRNKISKKNEVMHWRSKVDKPCVERLVRCQNPPYLVAQILEMALVMMSCLPTSENINDLQKSSTSVNEKSGHRANNRLRPSPVNKSTPSKRGIKEPVEKVDRARWKKIQHHIGETSKFVEMIHQIAELEDGLPDETLKDVEAYLGKAKEGSHGVTGEGSLLENAAPYATVQSITPAKKYSHIDHSKSKGAKGGGITIATARYSLEDAASLVAFVVAIVEYTRLSAPLKECQEKLFNFEREKEDLILKEAQDKEMLKSFEDEPSALYHQALRTLTADDLPPLQKEMTQLHEEYDTAVSHKHQLEDELQSQKEKLQAAVNMLDRLEVQEREWREKLNQSNVSDLLTNCVLAAAFITYCPALSVNGRRKVTDLLFKICESCGLPLPQKALLKNLPLIQFMQTPIEIKTLENRGLPTNPLALDNSYIFSNTMASNSWVLVSDPTGQAIDWIKAYLPEDVFEIMYNAQLTEMDTCLTVGHSLLLTYCEIQNLSRDVRLSQILRSKREFLQHNVPFKMMVGEHEVECHPSFRLYLHTTEMPEEIPPEIASFCTILYFCQDRAGLEEQLLDRFVVLEKPRLKNEQLQVKQECLNSMITLSALEEKIIATLQSHDSLLHSLSVTKKLGDLILQHEEATEMYMKSIASEDSLLLASGGFRQIAVRGAVMFDTVRILQQLNRMYDTSYKQLLQLFDVSVAHSERYSLKGIVACMTSNIFSYTSRSLLEKDRMVYALLVAFEVEGSLGRIKPGEREFIFSPELCVTVLQGMNSKTSESYQQAKSPFDWMSEQQFKNVQILAMYYDWFGELFDRMYKDSKDLTWKTFCESKQPENPSKVKWPEGMEALNPLQKFMILRAVRMDRILPSASSYISAVLGKMYASDVLTDIQATLSWMTPHEPGLLIYGVDCNLPRILIEDFAETKNQKITVLPITFTEYKAKDVLIQAMSEGSWVLIENIHNSDKLLLSLGEILKSKKNPDKNFRLWLSVQAREDLPPPVLHYTVKTVVDTPLNIRRGIIHSWKFVNHEMLAPSSRPEWLALLHNLCFLHCAIRFRTLYGASEGWNCPDVMRFGCAELMTIYGCNVGDKFDMTVLTSMIDYWINANATKKDSDLTKLKFRIPSPFFDPDANLALLIQALESIPQYSLDTPEAFHMHPSPVVPFSEQGYVISKLSQLYGFKQGLWRYGEKSSPTFQKGVKPVTSPRPRSLTLTLPEILPNSADIYTPRLTEIYDLCASILSKLPRGWSRDFINDRIKKLGGDTPFNLFLKKELSHLMTLISEIRNNLLIIKNSLESPDILGDQLSDSNMIPIIHELCKRRPPARWCNMAWNLSCPSDCSVSYFIQDLQQRVTHFEKLLQLGCEKMPIYWLGAFHNPKGLLSVLKQEAIHRYSERTGNVDAIEFKTEITQRDKEHIRDPPHEGIFIHGVHLWGVHWNKTDGEIVDSPPKNSLNILPVIHLQCLPTSEKSGIQDTQKTDPYLCPVYFSLTSIREPVFNLGIYKENIDGSRWALRGMKATIHPF</sequence>
<dbReference type="Gene3D" id="1.10.472.130">
    <property type="match status" value="1"/>
</dbReference>
<evidence type="ECO:0000256" key="14">
    <source>
        <dbReference type="SAM" id="Coils"/>
    </source>
</evidence>
<dbReference type="Pfam" id="PF12774">
    <property type="entry name" value="AAA_6"/>
    <property type="match status" value="2"/>
</dbReference>
<name>A0A8J6FTZ5_ELECQ</name>
<evidence type="ECO:0000256" key="12">
    <source>
        <dbReference type="ARBA" id="ARBA00023212"/>
    </source>
</evidence>
<dbReference type="Gene3D" id="1.20.920.30">
    <property type="match status" value="1"/>
</dbReference>
<feature type="domain" description="Dynein heavy chain region D6 P-loop" evidence="16">
    <location>
        <begin position="4091"/>
        <end position="4181"/>
    </location>
</feature>
<comment type="subcellular location">
    <subcellularLocation>
        <location evidence="1">Cytoplasm</location>
        <location evidence="1">Cytoskeleton</location>
        <location evidence="1">Cilium axoneme</location>
    </subcellularLocation>
</comment>
<evidence type="ECO:0000259" key="22">
    <source>
        <dbReference type="Pfam" id="PF17852"/>
    </source>
</evidence>
<evidence type="ECO:0000259" key="17">
    <source>
        <dbReference type="Pfam" id="PF08385"/>
    </source>
</evidence>
<dbReference type="Pfam" id="PF12780">
    <property type="entry name" value="AAA_8"/>
    <property type="match status" value="1"/>
</dbReference>
<dbReference type="InterPro" id="IPR041589">
    <property type="entry name" value="DNAH3_AAA_lid_1"/>
</dbReference>
<keyword evidence="12" id="KW-0206">Cytoskeleton</keyword>
<dbReference type="GO" id="GO:0030286">
    <property type="term" value="C:dynein complex"/>
    <property type="evidence" value="ECO:0007669"/>
    <property type="project" value="UniProtKB-KW"/>
</dbReference>
<gene>
    <name evidence="25" type="ORF">GDO78_001536</name>
</gene>
<dbReference type="Gene3D" id="1.20.58.1120">
    <property type="match status" value="1"/>
</dbReference>
<dbReference type="PANTHER" id="PTHR46961">
    <property type="entry name" value="DYNEIN HEAVY CHAIN 1, AXONEMAL-LIKE PROTEIN"/>
    <property type="match status" value="1"/>
</dbReference>
<dbReference type="Pfam" id="PF17857">
    <property type="entry name" value="AAA_lid_1"/>
    <property type="match status" value="1"/>
</dbReference>
<dbReference type="GO" id="GO:0031514">
    <property type="term" value="C:motile cilium"/>
    <property type="evidence" value="ECO:0007669"/>
    <property type="project" value="UniProtKB-ARBA"/>
</dbReference>
<dbReference type="InterPro" id="IPR026983">
    <property type="entry name" value="DHC"/>
</dbReference>
<feature type="domain" description="Dynein heavy chain hydrolytic ATP-binding dynein motor region" evidence="19">
    <location>
        <begin position="2045"/>
        <end position="2143"/>
    </location>
</feature>